<dbReference type="OrthoDB" id="7488025at2759"/>
<proteinExistence type="predicted"/>
<accession>A0A821V0P3</accession>
<keyword evidence="4" id="KW-1185">Reference proteome</keyword>
<dbReference type="EMBL" id="CAJOBZ010000035">
    <property type="protein sequence ID" value="CAF4898785.1"/>
    <property type="molecule type" value="Genomic_DNA"/>
</dbReference>
<keyword evidence="2" id="KW-0732">Signal</keyword>
<evidence type="ECO:0000313" key="4">
    <source>
        <dbReference type="Proteomes" id="UP000663880"/>
    </source>
</evidence>
<gene>
    <name evidence="3" type="ORF">PMACD_LOCUS11105</name>
</gene>
<sequence>MTLNTFLLLIGFHSALCASFSNVIVRGGSEAIPLEYINYGGPLSYTGPQFAQISAAPIETLVSLSNARPCVSPCVIANTPISGLAPIAGTANAQIVAYKSPVANVPIVLANTDDPAIGYQYAYAVYDEGTGDKKTQSEQSDVIYTADDIKGFNAIVKTVAPEPEPSKKESTEESEESKETPCKKNEQLVEAPKTEEKPTESSVEITEPVNTEPAEITETVNTEAVNTETTTTTESQNTETVEAKSEEKTSEEKPSKETPTPTELIKPEFAPNALVSYSDIIDCIQSKRIATANSISPLTYILVPAPIPKPC</sequence>
<dbReference type="Proteomes" id="UP000663880">
    <property type="component" value="Unassembled WGS sequence"/>
</dbReference>
<feature type="signal peptide" evidence="2">
    <location>
        <begin position="1"/>
        <end position="17"/>
    </location>
</feature>
<feature type="region of interest" description="Disordered" evidence="1">
    <location>
        <begin position="158"/>
        <end position="267"/>
    </location>
</feature>
<evidence type="ECO:0000256" key="2">
    <source>
        <dbReference type="SAM" id="SignalP"/>
    </source>
</evidence>
<organism evidence="3 4">
    <name type="scientific">Pieris macdunnoughi</name>
    <dbReference type="NCBI Taxonomy" id="345717"/>
    <lineage>
        <taxon>Eukaryota</taxon>
        <taxon>Metazoa</taxon>
        <taxon>Ecdysozoa</taxon>
        <taxon>Arthropoda</taxon>
        <taxon>Hexapoda</taxon>
        <taxon>Insecta</taxon>
        <taxon>Pterygota</taxon>
        <taxon>Neoptera</taxon>
        <taxon>Endopterygota</taxon>
        <taxon>Lepidoptera</taxon>
        <taxon>Glossata</taxon>
        <taxon>Ditrysia</taxon>
        <taxon>Papilionoidea</taxon>
        <taxon>Pieridae</taxon>
        <taxon>Pierinae</taxon>
        <taxon>Pieris</taxon>
    </lineage>
</organism>
<comment type="caution">
    <text evidence="3">The sequence shown here is derived from an EMBL/GenBank/DDBJ whole genome shotgun (WGS) entry which is preliminary data.</text>
</comment>
<feature type="compositionally biased region" description="Basic and acidic residues" evidence="1">
    <location>
        <begin position="164"/>
        <end position="199"/>
    </location>
</feature>
<evidence type="ECO:0000256" key="1">
    <source>
        <dbReference type="SAM" id="MobiDB-lite"/>
    </source>
</evidence>
<feature type="compositionally biased region" description="Low complexity" evidence="1">
    <location>
        <begin position="216"/>
        <end position="240"/>
    </location>
</feature>
<reference evidence="3" key="1">
    <citation type="submission" date="2021-02" db="EMBL/GenBank/DDBJ databases">
        <authorList>
            <person name="Steward A R."/>
        </authorList>
    </citation>
    <scope>NUCLEOTIDE SEQUENCE</scope>
</reference>
<feature type="compositionally biased region" description="Basic and acidic residues" evidence="1">
    <location>
        <begin position="241"/>
        <end position="256"/>
    </location>
</feature>
<name>A0A821V0P3_9NEOP</name>
<feature type="chain" id="PRO_5032539817" evidence="2">
    <location>
        <begin position="18"/>
        <end position="311"/>
    </location>
</feature>
<dbReference type="AlphaFoldDB" id="A0A821V0P3"/>
<protein>
    <submittedName>
        <fullName evidence="3">Uncharacterized protein</fullName>
    </submittedName>
</protein>
<evidence type="ECO:0000313" key="3">
    <source>
        <dbReference type="EMBL" id="CAF4898785.1"/>
    </source>
</evidence>